<name>A0A1I7ZUW9_9BILA</name>
<dbReference type="Proteomes" id="UP000095287">
    <property type="component" value="Unplaced"/>
</dbReference>
<sequence>MLVLDQLGFLGVKDRTVSAGNYTTSRSHFQGFLQRIRVWSIDFVAIVTVFLWDLSILYDVGYCIQLCFSLYSFYYEDIGNPGCVTDTYFIQICVIFVFPKLHHGSAHQLLPARDV</sequence>
<evidence type="ECO:0000313" key="2">
    <source>
        <dbReference type="WBParaSite" id="L893_g30035.t1"/>
    </source>
</evidence>
<keyword evidence="1" id="KW-1185">Reference proteome</keyword>
<proteinExistence type="predicted"/>
<protein>
    <submittedName>
        <fullName evidence="2">7TM_GPCR_Srx domain-containing protein</fullName>
    </submittedName>
</protein>
<dbReference type="WBParaSite" id="L893_g30035.t1">
    <property type="protein sequence ID" value="L893_g30035.t1"/>
    <property type="gene ID" value="L893_g30035"/>
</dbReference>
<dbReference type="AlphaFoldDB" id="A0A1I7ZUW9"/>
<accession>A0A1I7ZUW9</accession>
<evidence type="ECO:0000313" key="1">
    <source>
        <dbReference type="Proteomes" id="UP000095287"/>
    </source>
</evidence>
<reference evidence="2" key="1">
    <citation type="submission" date="2016-11" db="UniProtKB">
        <authorList>
            <consortium name="WormBaseParasite"/>
        </authorList>
    </citation>
    <scope>IDENTIFICATION</scope>
</reference>
<organism evidence="1 2">
    <name type="scientific">Steinernema glaseri</name>
    <dbReference type="NCBI Taxonomy" id="37863"/>
    <lineage>
        <taxon>Eukaryota</taxon>
        <taxon>Metazoa</taxon>
        <taxon>Ecdysozoa</taxon>
        <taxon>Nematoda</taxon>
        <taxon>Chromadorea</taxon>
        <taxon>Rhabditida</taxon>
        <taxon>Tylenchina</taxon>
        <taxon>Panagrolaimomorpha</taxon>
        <taxon>Strongyloidoidea</taxon>
        <taxon>Steinernematidae</taxon>
        <taxon>Steinernema</taxon>
    </lineage>
</organism>